<evidence type="ECO:0000256" key="4">
    <source>
        <dbReference type="ARBA" id="ARBA00023242"/>
    </source>
</evidence>
<dbReference type="InterPro" id="IPR038051">
    <property type="entry name" value="XRCC4-like_N_sf"/>
</dbReference>
<evidence type="ECO:0000313" key="6">
    <source>
        <dbReference type="EMBL" id="TPP63144.1"/>
    </source>
</evidence>
<evidence type="ECO:0000256" key="1">
    <source>
        <dbReference type="ARBA" id="ARBA00004123"/>
    </source>
</evidence>
<keyword evidence="2" id="KW-0227">DNA damage</keyword>
<evidence type="ECO:0000256" key="2">
    <source>
        <dbReference type="ARBA" id="ARBA00022763"/>
    </source>
</evidence>
<evidence type="ECO:0000313" key="7">
    <source>
        <dbReference type="Proteomes" id="UP000316759"/>
    </source>
</evidence>
<dbReference type="AlphaFoldDB" id="A0A504YP78"/>
<evidence type="ECO:0000256" key="5">
    <source>
        <dbReference type="SAM" id="MobiDB-lite"/>
    </source>
</evidence>
<feature type="region of interest" description="Disordered" evidence="5">
    <location>
        <begin position="219"/>
        <end position="267"/>
    </location>
</feature>
<comment type="caution">
    <text evidence="6">The sequence shown here is derived from an EMBL/GenBank/DDBJ whole genome shotgun (WGS) entry which is preliminary data.</text>
</comment>
<proteinExistence type="predicted"/>
<name>A0A504YP78_FASGI</name>
<keyword evidence="3" id="KW-0234">DNA repair</keyword>
<dbReference type="EMBL" id="SUNJ01006002">
    <property type="protein sequence ID" value="TPP63144.1"/>
    <property type="molecule type" value="Genomic_DNA"/>
</dbReference>
<sequence length="267" mass="30373">MSSDIKVFRSNDLIILALHQSFRCSCSGCVKRLSNGGVTFLLIEENAWFEHLTFDQMVTRFNTLNPCIEVTKDLLIASIQECLSEGEWTPEVDKCTGCLRVSFLNESEEVSLHWCLEAQQAPTQMVMYHVVSPLFLALEQSTSQEAGLRKSLKRINQRQQLSISASLSRINDGNATEPLDAETSETVQVSRITVTSACIERFSDASRILRERLVSEDEFPSASLSDMPSSPKMDERKRRHEELQRKLTRKLEKSKAKRNKKMGILRK</sequence>
<dbReference type="Gene3D" id="2.170.210.10">
    <property type="entry name" value="DNA double-strand break repair and VJ recombination XRCC4, N-terminal"/>
    <property type="match status" value="1"/>
</dbReference>
<keyword evidence="4" id="KW-0539">Nucleus</keyword>
<feature type="compositionally biased region" description="Basic and acidic residues" evidence="5">
    <location>
        <begin position="232"/>
        <end position="254"/>
    </location>
</feature>
<reference evidence="6 7" key="1">
    <citation type="submission" date="2019-04" db="EMBL/GenBank/DDBJ databases">
        <title>Annotation for the trematode Fasciola gigantica.</title>
        <authorList>
            <person name="Choi Y.-J."/>
        </authorList>
    </citation>
    <scope>NUCLEOTIDE SEQUENCE [LARGE SCALE GENOMIC DNA]</scope>
    <source>
        <strain evidence="6">Uganda_cow_1</strain>
    </source>
</reference>
<dbReference type="GO" id="GO:0006303">
    <property type="term" value="P:double-strand break repair via nonhomologous end joining"/>
    <property type="evidence" value="ECO:0007669"/>
    <property type="project" value="UniProtKB-ARBA"/>
</dbReference>
<evidence type="ECO:0000256" key="3">
    <source>
        <dbReference type="ARBA" id="ARBA00023204"/>
    </source>
</evidence>
<comment type="subcellular location">
    <subcellularLocation>
        <location evidence="1">Nucleus</location>
    </subcellularLocation>
</comment>
<protein>
    <submittedName>
        <fullName evidence="6">Uncharacterized protein</fullName>
    </submittedName>
</protein>
<accession>A0A504YP78</accession>
<dbReference type="Proteomes" id="UP000316759">
    <property type="component" value="Unassembled WGS sequence"/>
</dbReference>
<gene>
    <name evidence="6" type="ORF">FGIG_06706</name>
</gene>
<dbReference type="OrthoDB" id="6250361at2759"/>
<feature type="compositionally biased region" description="Basic residues" evidence="5">
    <location>
        <begin position="255"/>
        <end position="267"/>
    </location>
</feature>
<organism evidence="6 7">
    <name type="scientific">Fasciola gigantica</name>
    <name type="common">Giant liver fluke</name>
    <dbReference type="NCBI Taxonomy" id="46835"/>
    <lineage>
        <taxon>Eukaryota</taxon>
        <taxon>Metazoa</taxon>
        <taxon>Spiralia</taxon>
        <taxon>Lophotrochozoa</taxon>
        <taxon>Platyhelminthes</taxon>
        <taxon>Trematoda</taxon>
        <taxon>Digenea</taxon>
        <taxon>Plagiorchiida</taxon>
        <taxon>Echinostomata</taxon>
        <taxon>Echinostomatoidea</taxon>
        <taxon>Fasciolidae</taxon>
        <taxon>Fasciola</taxon>
    </lineage>
</organism>
<keyword evidence="7" id="KW-1185">Reference proteome</keyword>
<dbReference type="GO" id="GO:0005634">
    <property type="term" value="C:nucleus"/>
    <property type="evidence" value="ECO:0007669"/>
    <property type="project" value="UniProtKB-SubCell"/>
</dbReference>